<proteinExistence type="predicted"/>
<dbReference type="AlphaFoldDB" id="A0AAD6ZGN1"/>
<evidence type="ECO:0000313" key="1">
    <source>
        <dbReference type="EMBL" id="KAJ7321870.1"/>
    </source>
</evidence>
<dbReference type="EMBL" id="JARIHO010000049">
    <property type="protein sequence ID" value="KAJ7321870.1"/>
    <property type="molecule type" value="Genomic_DNA"/>
</dbReference>
<accession>A0AAD6ZGN1</accession>
<reference evidence="1" key="1">
    <citation type="submission" date="2023-03" db="EMBL/GenBank/DDBJ databases">
        <title>Massive genome expansion in bonnet fungi (Mycena s.s.) driven by repeated elements and novel gene families across ecological guilds.</title>
        <authorList>
            <consortium name="Lawrence Berkeley National Laboratory"/>
            <person name="Harder C.B."/>
            <person name="Miyauchi S."/>
            <person name="Viragh M."/>
            <person name="Kuo A."/>
            <person name="Thoen E."/>
            <person name="Andreopoulos B."/>
            <person name="Lu D."/>
            <person name="Skrede I."/>
            <person name="Drula E."/>
            <person name="Henrissat B."/>
            <person name="Morin E."/>
            <person name="Kohler A."/>
            <person name="Barry K."/>
            <person name="LaButti K."/>
            <person name="Morin E."/>
            <person name="Salamov A."/>
            <person name="Lipzen A."/>
            <person name="Mereny Z."/>
            <person name="Hegedus B."/>
            <person name="Baldrian P."/>
            <person name="Stursova M."/>
            <person name="Weitz H."/>
            <person name="Taylor A."/>
            <person name="Grigoriev I.V."/>
            <person name="Nagy L.G."/>
            <person name="Martin F."/>
            <person name="Kauserud H."/>
        </authorList>
    </citation>
    <scope>NUCLEOTIDE SEQUENCE</scope>
    <source>
        <strain evidence="1">CBHHK002</strain>
    </source>
</reference>
<organism evidence="1 2">
    <name type="scientific">Mycena albidolilacea</name>
    <dbReference type="NCBI Taxonomy" id="1033008"/>
    <lineage>
        <taxon>Eukaryota</taxon>
        <taxon>Fungi</taxon>
        <taxon>Dikarya</taxon>
        <taxon>Basidiomycota</taxon>
        <taxon>Agaricomycotina</taxon>
        <taxon>Agaricomycetes</taxon>
        <taxon>Agaricomycetidae</taxon>
        <taxon>Agaricales</taxon>
        <taxon>Marasmiineae</taxon>
        <taxon>Mycenaceae</taxon>
        <taxon>Mycena</taxon>
    </lineage>
</organism>
<sequence length="447" mass="49935">MDFPDYASWEEWKGLALIPNLTHLAFLMQKSFAIFQGALDTCPALQVLVYLYSRVYEAIDLQKLAQDTRFVCMRVSPFALDWQIGAWGRDDFWARAERFIAQRVSGQVDRETFPFETLVILSITVGITLAAGITREAFAFEARSTFVWARTAHGEVASFASQCSLQDVHPPLLDGNWIELCWVEIDNNWISRFLPNAGFVDALHNGNKPIAGTAAWYQTRDEAHAKFKFYMGGFFGLIAERLAGISDHPNAQTRGKGLGHGWLLEASCTKSLRVPANVVASGSTILSNALWQPGLAVPLHPWLRPQAHKSTPAPSGGGLWSGREWEWKDGEEGRSRQRAKSQSQCRLRSYLQSTSALGRIREGEKNGEGRRRKCGRLGWEVKRSSGGKEHPLEMQAVLDFQSFPRAATLGLFPLWRRPPSVAISAKAGLSTWVHQEEESISTFKPAC</sequence>
<protein>
    <submittedName>
        <fullName evidence="1">Uncharacterized protein</fullName>
    </submittedName>
</protein>
<name>A0AAD6ZGN1_9AGAR</name>
<gene>
    <name evidence="1" type="ORF">DFH08DRAFT_1030489</name>
</gene>
<evidence type="ECO:0000313" key="2">
    <source>
        <dbReference type="Proteomes" id="UP001218218"/>
    </source>
</evidence>
<comment type="caution">
    <text evidence="1">The sequence shown here is derived from an EMBL/GenBank/DDBJ whole genome shotgun (WGS) entry which is preliminary data.</text>
</comment>
<keyword evidence="2" id="KW-1185">Reference proteome</keyword>
<dbReference type="Proteomes" id="UP001218218">
    <property type="component" value="Unassembled WGS sequence"/>
</dbReference>